<feature type="repeat" description="ANK" evidence="3">
    <location>
        <begin position="565"/>
        <end position="601"/>
    </location>
</feature>
<dbReference type="SMART" id="SM00248">
    <property type="entry name" value="ANK"/>
    <property type="match status" value="15"/>
</dbReference>
<organism evidence="4 5">
    <name type="scientific">Amoebophilus asiaticus (strain 5a2)</name>
    <dbReference type="NCBI Taxonomy" id="452471"/>
    <lineage>
        <taxon>Bacteria</taxon>
        <taxon>Pseudomonadati</taxon>
        <taxon>Bacteroidota</taxon>
        <taxon>Cytophagia</taxon>
        <taxon>Cytophagales</taxon>
        <taxon>Amoebophilaceae</taxon>
        <taxon>Candidatus Amoebophilus</taxon>
    </lineage>
</organism>
<dbReference type="Gene3D" id="1.25.40.20">
    <property type="entry name" value="Ankyrin repeat-containing domain"/>
    <property type="match status" value="6"/>
</dbReference>
<dbReference type="PROSITE" id="PS50088">
    <property type="entry name" value="ANK_REPEAT"/>
    <property type="match status" value="12"/>
</dbReference>
<dbReference type="GO" id="GO:0006396">
    <property type="term" value="P:RNA processing"/>
    <property type="evidence" value="ECO:0007669"/>
    <property type="project" value="TreeGrafter"/>
</dbReference>
<feature type="repeat" description="ANK" evidence="3">
    <location>
        <begin position="602"/>
        <end position="635"/>
    </location>
</feature>
<feature type="repeat" description="ANK" evidence="3">
    <location>
        <begin position="636"/>
        <end position="668"/>
    </location>
</feature>
<dbReference type="Proteomes" id="UP000001227">
    <property type="component" value="Chromosome"/>
</dbReference>
<dbReference type="InterPro" id="IPR002110">
    <property type="entry name" value="Ankyrin_rpt"/>
</dbReference>
<evidence type="ECO:0000256" key="3">
    <source>
        <dbReference type="PROSITE-ProRule" id="PRU00023"/>
    </source>
</evidence>
<dbReference type="Pfam" id="PF12796">
    <property type="entry name" value="Ank_2"/>
    <property type="match status" value="4"/>
</dbReference>
<dbReference type="KEGG" id="aas:Aasi_0911"/>
<feature type="repeat" description="ANK" evidence="3">
    <location>
        <begin position="806"/>
        <end position="838"/>
    </location>
</feature>
<dbReference type="SUPFAM" id="SSF48403">
    <property type="entry name" value="Ankyrin repeat"/>
    <property type="match status" value="2"/>
</dbReference>
<evidence type="ECO:0000313" key="4">
    <source>
        <dbReference type="EMBL" id="ACE06277.1"/>
    </source>
</evidence>
<feature type="repeat" description="ANK" evidence="3">
    <location>
        <begin position="532"/>
        <end position="564"/>
    </location>
</feature>
<evidence type="ECO:0000256" key="2">
    <source>
        <dbReference type="ARBA" id="ARBA00023043"/>
    </source>
</evidence>
<dbReference type="eggNOG" id="COG0666">
    <property type="taxonomic scope" value="Bacteria"/>
</dbReference>
<dbReference type="PANTHER" id="PTHR24141">
    <property type="entry name" value="2-5A-DEPENDENT RIBONUCLEASE"/>
    <property type="match status" value="1"/>
</dbReference>
<feature type="repeat" description="ANK" evidence="3">
    <location>
        <begin position="462"/>
        <end position="497"/>
    </location>
</feature>
<dbReference type="AlphaFoldDB" id="B3ESS5"/>
<dbReference type="InterPro" id="IPR036770">
    <property type="entry name" value="Ankyrin_rpt-contain_sf"/>
</dbReference>
<proteinExistence type="predicted"/>
<feature type="repeat" description="ANK" evidence="3">
    <location>
        <begin position="498"/>
        <end position="523"/>
    </location>
</feature>
<protein>
    <submittedName>
        <fullName evidence="4">Uncharacterized protein</fullName>
    </submittedName>
</protein>
<dbReference type="Pfam" id="PF00023">
    <property type="entry name" value="Ank"/>
    <property type="match status" value="2"/>
</dbReference>
<dbReference type="EMBL" id="CP001102">
    <property type="protein sequence ID" value="ACE06277.1"/>
    <property type="molecule type" value="Genomic_DNA"/>
</dbReference>
<reference evidence="4 5" key="1">
    <citation type="journal article" date="2010" name="J. Bacteriol.">
        <title>The genome of the amoeba symbiont 'Candidatus Amoebophilus asiaticus' reveals common mechanisms for host cell interaction among amoeba-associated bacteria.</title>
        <authorList>
            <person name="Schmitz-Esser S."/>
            <person name="Tischler P."/>
            <person name="Arnold R."/>
            <person name="Montanaro J."/>
            <person name="Wagner M."/>
            <person name="Rattei T."/>
            <person name="Horn M."/>
        </authorList>
    </citation>
    <scope>NUCLEOTIDE SEQUENCE [LARGE SCALE GENOMIC DNA]</scope>
    <source>
        <strain evidence="4 5">5a2</strain>
    </source>
</reference>
<feature type="repeat" description="ANK" evidence="3">
    <location>
        <begin position="873"/>
        <end position="905"/>
    </location>
</feature>
<dbReference type="PROSITE" id="PS50297">
    <property type="entry name" value="ANK_REP_REGION"/>
    <property type="match status" value="12"/>
</dbReference>
<gene>
    <name evidence="4" type="ordered locus">Aasi_0911</name>
</gene>
<feature type="repeat" description="ANK" evidence="3">
    <location>
        <begin position="772"/>
        <end position="805"/>
    </location>
</feature>
<feature type="repeat" description="ANK" evidence="3">
    <location>
        <begin position="703"/>
        <end position="735"/>
    </location>
</feature>
<evidence type="ECO:0000313" key="5">
    <source>
        <dbReference type="Proteomes" id="UP000001227"/>
    </source>
</evidence>
<dbReference type="PRINTS" id="PR01415">
    <property type="entry name" value="ANKYRIN"/>
</dbReference>
<sequence length="931" mass="100936">MLKQFSLKKHAYCFSVFLIGLLGVLNLVSCGCGNDDLPSQSKKRIPTQLKREQQDDGGLIMDVPSTSLEGIEKITAITFKLKGDKKAILANYTIAITSVYSTNSIVQKKLYETKTVADFCLATELTPSQNILKIPYKVVEDDKKFDLVTVEFKLTDNKGSVPTTRNVTWKKGVVPEVQLKLAKLVYNQANGTIIFNIQNSTAVLVKDVQLRYTNISTDDAEKTVALNGQQAGIININNINAGSPTEDYVLSIDFKLATKAKFKFEVLYQGNPVKDATIEQYFDDKPPVLKLIPLHRTASDKKIQFKIEKEANSGNIDLSKLKLLITETTGSSAEVYYNGKGITEIIGINSGNIGDNITFIIHAKEAVEASFALQLVYDISKIGIAQTFSWEIDANEATEALFKAIDLRDEASVAALLAKGANVNAVDHESETPLHLAVINGTKKIVETLVSKGADVNARDNYGNTPLHFAVGAVGRGNKELIEVLVAKGANINAENNDGDTPLYQAIVIGNQAVIEVLLAAEALSVNATDDIGNTPLHYAALVGSKITIEKLVAKEANVNVKNNDGDTPLHLAAAIGGKGNKIAATAALIAKGADINATDKNGNTPLSIAMQEGNQAVIEMLLAAENINVNFKDGSGDTLLHSALKRGNEEAFKGLIAKGADVNSPDKDGKTPLLVAIEEYKQSFISILLQAGNINVDAKDSLGNTLLHIALKQDNEEAFKRLIAKGVDLNARDLFGHTPLWLAILKKNERAVSALLERGDIDVNAVNNNYERFTPLHLAISEGNEVAISALLARQDVDINAQDNQHCTPLHLAAKKVNLIVMEKLIAKGADINAKDEHGISPLYIAVSQGNETVTRMLLTKNADVNVKSVYFGDTPLHIAIRGEYPEIVKLLLDNGAQLNIIDQERKTPFDLAKESTNKKIKELFEFVNP</sequence>
<dbReference type="OrthoDB" id="5657095at2"/>
<accession>B3ESS5</accession>
<name>B3ESS5_AMOA5</name>
<keyword evidence="2 3" id="KW-0040">ANK repeat</keyword>
<keyword evidence="1" id="KW-0677">Repeat</keyword>
<evidence type="ECO:0000256" key="1">
    <source>
        <dbReference type="ARBA" id="ARBA00022737"/>
    </source>
</evidence>
<keyword evidence="5" id="KW-1185">Reference proteome</keyword>
<dbReference type="GO" id="GO:0004540">
    <property type="term" value="F:RNA nuclease activity"/>
    <property type="evidence" value="ECO:0007669"/>
    <property type="project" value="TreeGrafter"/>
</dbReference>
<feature type="repeat" description="ANK" evidence="3">
    <location>
        <begin position="839"/>
        <end position="871"/>
    </location>
</feature>
<dbReference type="PROSITE" id="PS51257">
    <property type="entry name" value="PROKAR_LIPOPROTEIN"/>
    <property type="match status" value="1"/>
</dbReference>
<feature type="repeat" description="ANK" evidence="3">
    <location>
        <begin position="429"/>
        <end position="461"/>
    </location>
</feature>
<dbReference type="PANTHER" id="PTHR24141:SF1">
    <property type="entry name" value="2-5A-DEPENDENT RIBONUCLEASE"/>
    <property type="match status" value="1"/>
</dbReference>
<dbReference type="HOGENOM" id="CLU_314159_0_0_10"/>
<dbReference type="GO" id="GO:0003723">
    <property type="term" value="F:RNA binding"/>
    <property type="evidence" value="ECO:0007669"/>
    <property type="project" value="TreeGrafter"/>
</dbReference>